<evidence type="ECO:0000313" key="3">
    <source>
        <dbReference type="Proteomes" id="UP000008022"/>
    </source>
</evidence>
<dbReference type="EnsemblPlants" id="ORUFI08G14350.1">
    <property type="protein sequence ID" value="ORUFI08G14350.1"/>
    <property type="gene ID" value="ORUFI08G14350"/>
</dbReference>
<proteinExistence type="predicted"/>
<reference evidence="3" key="1">
    <citation type="submission" date="2013-06" db="EMBL/GenBank/DDBJ databases">
        <authorList>
            <person name="Zhao Q."/>
        </authorList>
    </citation>
    <scope>NUCLEOTIDE SEQUENCE</scope>
    <source>
        <strain evidence="3">cv. W1943</strain>
    </source>
</reference>
<accession>A0A0E0QI82</accession>
<dbReference type="AlphaFoldDB" id="A0A0E0QI82"/>
<dbReference type="Proteomes" id="UP000008022">
    <property type="component" value="Unassembled WGS sequence"/>
</dbReference>
<reference evidence="2" key="2">
    <citation type="submission" date="2015-06" db="UniProtKB">
        <authorList>
            <consortium name="EnsemblPlants"/>
        </authorList>
    </citation>
    <scope>IDENTIFICATION</scope>
</reference>
<evidence type="ECO:0000256" key="1">
    <source>
        <dbReference type="SAM" id="MobiDB-lite"/>
    </source>
</evidence>
<organism evidence="2 3">
    <name type="scientific">Oryza rufipogon</name>
    <name type="common">Brownbeard rice</name>
    <name type="synonym">Asian wild rice</name>
    <dbReference type="NCBI Taxonomy" id="4529"/>
    <lineage>
        <taxon>Eukaryota</taxon>
        <taxon>Viridiplantae</taxon>
        <taxon>Streptophyta</taxon>
        <taxon>Embryophyta</taxon>
        <taxon>Tracheophyta</taxon>
        <taxon>Spermatophyta</taxon>
        <taxon>Magnoliopsida</taxon>
        <taxon>Liliopsida</taxon>
        <taxon>Poales</taxon>
        <taxon>Poaceae</taxon>
        <taxon>BOP clade</taxon>
        <taxon>Oryzoideae</taxon>
        <taxon>Oryzeae</taxon>
        <taxon>Oryzinae</taxon>
        <taxon>Oryza</taxon>
    </lineage>
</organism>
<feature type="compositionally biased region" description="Basic and acidic residues" evidence="1">
    <location>
        <begin position="71"/>
        <end position="90"/>
    </location>
</feature>
<dbReference type="Gramene" id="ORUFI08G14350.1">
    <property type="protein sequence ID" value="ORUFI08G14350.1"/>
    <property type="gene ID" value="ORUFI08G14350"/>
</dbReference>
<feature type="compositionally biased region" description="Basic residues" evidence="1">
    <location>
        <begin position="8"/>
        <end position="20"/>
    </location>
</feature>
<feature type="region of interest" description="Disordered" evidence="1">
    <location>
        <begin position="1"/>
        <end position="90"/>
    </location>
</feature>
<name>A0A0E0QI82_ORYRU</name>
<keyword evidence="3" id="KW-1185">Reference proteome</keyword>
<evidence type="ECO:0000313" key="2">
    <source>
        <dbReference type="EnsemblPlants" id="ORUFI08G14350.1"/>
    </source>
</evidence>
<dbReference type="HOGENOM" id="CLU_1328261_0_0_1"/>
<protein>
    <submittedName>
        <fullName evidence="2">Uncharacterized protein</fullName>
    </submittedName>
</protein>
<sequence>MMSGGGVRRARARTAARHRVALPQAQTAAATGPCPDPAPAAVFHPDACGSNGGGGRRDGGGLGRRRRSLRRHDDSDRVRRRHDDGSRERRQAILGATANSYKESHKQRVKHSKNGICNTKSAYKEIIKSDQIHNFQQLGKARNDLKFQGILKEPSQEEENKTRMETISEGNRCYIDAAWENTFIGIGIFFHMPMAHNAIFIKRFAPV</sequence>